<organism evidence="1 2">
    <name type="scientific">Mythimna loreyi</name>
    <dbReference type="NCBI Taxonomy" id="667449"/>
    <lineage>
        <taxon>Eukaryota</taxon>
        <taxon>Metazoa</taxon>
        <taxon>Ecdysozoa</taxon>
        <taxon>Arthropoda</taxon>
        <taxon>Hexapoda</taxon>
        <taxon>Insecta</taxon>
        <taxon>Pterygota</taxon>
        <taxon>Neoptera</taxon>
        <taxon>Endopterygota</taxon>
        <taxon>Lepidoptera</taxon>
        <taxon>Glossata</taxon>
        <taxon>Ditrysia</taxon>
        <taxon>Noctuoidea</taxon>
        <taxon>Noctuidae</taxon>
        <taxon>Noctuinae</taxon>
        <taxon>Hadenini</taxon>
        <taxon>Mythimna</taxon>
    </lineage>
</organism>
<protein>
    <submittedName>
        <fullName evidence="1">Uncharacterized protein</fullName>
    </submittedName>
</protein>
<evidence type="ECO:0000313" key="2">
    <source>
        <dbReference type="Proteomes" id="UP001231649"/>
    </source>
</evidence>
<gene>
    <name evidence="1" type="ORF">PYW08_003056</name>
</gene>
<sequence>MWHFTGMKSIYTPTRRIINSFLDSVSATKANLRLTDSHRLGRFYSAKSVRKRRSILCSFTLEKDKKLFSTEAVQVRVSEGVLEGELVQNEYGGSYYSFKGIPYAQPPVGDLRFKAPLPPKPWQGVRNAKEFGSECCQVDLLLKPKPNGSEDCLFLNVYTPDLKTINPLPVMFYIHGGAFYSGSGNDNICAPEFLVRKGVILVTINYRLEVLGFLCLDTEEVPGNAGMKDQVAALEWVNKNIASFGGDPNNITIFGGSAGAGCVSYHLVSPMTKGLFKRAICQSGAATCCWAKVFEPRLKALALAHQLGYNSENSGDLYEFFKSQPVDALIGVKLPLSFSEENRAGFEQHLGIVSEKQFGDNKAFFQGNISDYLKNGIHEGVEVITGYNEDEGVIIFLFAEYTKIIAQANKLDNYFTPKHIALNCSIRKQIEAGQRFKKFYMCDRSVDTEWERLARYHSFEMFKYGIIKWAKVCAQNNNSVYLYKFTGKSERNIASQIMGLNAVTGGKEIACHLDDVFYIFNSKIIKGKVDMKSKTFEMIDNMTTLWTNFAKFGNPTPNEDLGVKWNPYTVDKEEYLNIGNELQTDSAPDETEFKFWENVFKEFTPEYVDKEY</sequence>
<reference evidence="1" key="1">
    <citation type="submission" date="2023-03" db="EMBL/GenBank/DDBJ databases">
        <title>Chromosome-level genomes of two armyworms, Mythimna separata and Mythimna loreyi, provide insights into the biosynthesis and reception of sex pheromones.</title>
        <authorList>
            <person name="Zhao H."/>
        </authorList>
    </citation>
    <scope>NUCLEOTIDE SEQUENCE</scope>
    <source>
        <strain evidence="1">BeijingLab</strain>
    </source>
</reference>
<dbReference type="EMBL" id="CM056790">
    <property type="protein sequence ID" value="KAJ8723144.1"/>
    <property type="molecule type" value="Genomic_DNA"/>
</dbReference>
<name>A0ACC2QSQ4_9NEOP</name>
<keyword evidence="2" id="KW-1185">Reference proteome</keyword>
<accession>A0ACC2QSQ4</accession>
<proteinExistence type="predicted"/>
<dbReference type="Proteomes" id="UP001231649">
    <property type="component" value="Chromosome 14"/>
</dbReference>
<evidence type="ECO:0000313" key="1">
    <source>
        <dbReference type="EMBL" id="KAJ8723144.1"/>
    </source>
</evidence>
<comment type="caution">
    <text evidence="1">The sequence shown here is derived from an EMBL/GenBank/DDBJ whole genome shotgun (WGS) entry which is preliminary data.</text>
</comment>